<evidence type="ECO:0000256" key="2">
    <source>
        <dbReference type="ARBA" id="ARBA00022448"/>
    </source>
</evidence>
<dbReference type="InterPro" id="IPR027417">
    <property type="entry name" value="P-loop_NTPase"/>
</dbReference>
<dbReference type="GO" id="GO:0015833">
    <property type="term" value="P:peptide transport"/>
    <property type="evidence" value="ECO:0007669"/>
    <property type="project" value="InterPro"/>
</dbReference>
<keyword evidence="4" id="KW-0547">Nucleotide-binding</keyword>
<dbReference type="SMART" id="SM00382">
    <property type="entry name" value="AAA"/>
    <property type="match status" value="1"/>
</dbReference>
<dbReference type="PROSITE" id="PS50893">
    <property type="entry name" value="ABC_TRANSPORTER_2"/>
    <property type="match status" value="1"/>
</dbReference>
<proteinExistence type="predicted"/>
<sequence length="295" mass="32812">MRNVDLTIPHNKTVGVVGESGCGKSTLINSILRLLASNASITSGSIRFLDTNILEMTDPELNDLRGQKISMVFQDPMTALNPVITVGKQMTDILFRDSHSRNAKREKARDMLQMVGIPDAEDRLNDYPHQFSGGMRQRICIAMALMMNPALLIADEPTTALDVTLEAQVIHLLQELKNSFQCSILFVSHNLGLIAELCDEVVVMYAGEVVEQGDVFDLFHSPAHPYTQRLLECDPARIEKSTDELPTISGRVPDLIELPPGCIFSPRCVSKFEPCSTQPPPEFVVNEHHKVRCFL</sequence>
<accession>A0A381XK16</accession>
<dbReference type="GO" id="GO:0005524">
    <property type="term" value="F:ATP binding"/>
    <property type="evidence" value="ECO:0007669"/>
    <property type="project" value="UniProtKB-KW"/>
</dbReference>
<dbReference type="SUPFAM" id="SSF52540">
    <property type="entry name" value="P-loop containing nucleoside triphosphate hydrolases"/>
    <property type="match status" value="1"/>
</dbReference>
<dbReference type="Gene3D" id="3.40.50.300">
    <property type="entry name" value="P-loop containing nucleotide triphosphate hydrolases"/>
    <property type="match status" value="1"/>
</dbReference>
<evidence type="ECO:0000256" key="3">
    <source>
        <dbReference type="ARBA" id="ARBA00022475"/>
    </source>
</evidence>
<dbReference type="PROSITE" id="PS00211">
    <property type="entry name" value="ABC_TRANSPORTER_1"/>
    <property type="match status" value="1"/>
</dbReference>
<dbReference type="GO" id="GO:0016887">
    <property type="term" value="F:ATP hydrolysis activity"/>
    <property type="evidence" value="ECO:0007669"/>
    <property type="project" value="InterPro"/>
</dbReference>
<reference evidence="8" key="1">
    <citation type="submission" date="2018-05" db="EMBL/GenBank/DDBJ databases">
        <authorList>
            <person name="Lanie J.A."/>
            <person name="Ng W.-L."/>
            <person name="Kazmierczak K.M."/>
            <person name="Andrzejewski T.M."/>
            <person name="Davidsen T.M."/>
            <person name="Wayne K.J."/>
            <person name="Tettelin H."/>
            <person name="Glass J.I."/>
            <person name="Rusch D."/>
            <person name="Podicherti R."/>
            <person name="Tsui H.-C.T."/>
            <person name="Winkler M.E."/>
        </authorList>
    </citation>
    <scope>NUCLEOTIDE SEQUENCE</scope>
</reference>
<evidence type="ECO:0000256" key="4">
    <source>
        <dbReference type="ARBA" id="ARBA00022741"/>
    </source>
</evidence>
<dbReference type="InterPro" id="IPR017871">
    <property type="entry name" value="ABC_transporter-like_CS"/>
</dbReference>
<dbReference type="InterPro" id="IPR013563">
    <property type="entry name" value="Oligopep_ABC_C"/>
</dbReference>
<gene>
    <name evidence="8" type="ORF">METZ01_LOCUS117487</name>
</gene>
<dbReference type="AlphaFoldDB" id="A0A381XK16"/>
<evidence type="ECO:0000259" key="7">
    <source>
        <dbReference type="PROSITE" id="PS50893"/>
    </source>
</evidence>
<dbReference type="Pfam" id="PF00005">
    <property type="entry name" value="ABC_tran"/>
    <property type="match status" value="1"/>
</dbReference>
<comment type="subcellular location">
    <subcellularLocation>
        <location evidence="1">Cell membrane</location>
        <topology evidence="1">Peripheral membrane protein</topology>
    </subcellularLocation>
</comment>
<dbReference type="PANTHER" id="PTHR43297:SF2">
    <property type="entry name" value="DIPEPTIDE TRANSPORT ATP-BINDING PROTEIN DPPD"/>
    <property type="match status" value="1"/>
</dbReference>
<feature type="non-terminal residue" evidence="8">
    <location>
        <position position="295"/>
    </location>
</feature>
<keyword evidence="5" id="KW-0067">ATP-binding</keyword>
<keyword evidence="6" id="KW-0472">Membrane</keyword>
<dbReference type="InterPro" id="IPR003439">
    <property type="entry name" value="ABC_transporter-like_ATP-bd"/>
</dbReference>
<dbReference type="InterPro" id="IPR050388">
    <property type="entry name" value="ABC_Ni/Peptide_Import"/>
</dbReference>
<evidence type="ECO:0000256" key="1">
    <source>
        <dbReference type="ARBA" id="ARBA00004202"/>
    </source>
</evidence>
<evidence type="ECO:0000313" key="8">
    <source>
        <dbReference type="EMBL" id="SVA64633.1"/>
    </source>
</evidence>
<protein>
    <recommendedName>
        <fullName evidence="7">ABC transporter domain-containing protein</fullName>
    </recommendedName>
</protein>
<dbReference type="InterPro" id="IPR003593">
    <property type="entry name" value="AAA+_ATPase"/>
</dbReference>
<dbReference type="EMBL" id="UINC01015329">
    <property type="protein sequence ID" value="SVA64633.1"/>
    <property type="molecule type" value="Genomic_DNA"/>
</dbReference>
<organism evidence="8">
    <name type="scientific">marine metagenome</name>
    <dbReference type="NCBI Taxonomy" id="408172"/>
    <lineage>
        <taxon>unclassified sequences</taxon>
        <taxon>metagenomes</taxon>
        <taxon>ecological metagenomes</taxon>
    </lineage>
</organism>
<keyword evidence="3" id="KW-1003">Cell membrane</keyword>
<dbReference type="CDD" id="cd03257">
    <property type="entry name" value="ABC_NikE_OppD_transporters"/>
    <property type="match status" value="1"/>
</dbReference>
<dbReference type="PANTHER" id="PTHR43297">
    <property type="entry name" value="OLIGOPEPTIDE TRANSPORT ATP-BINDING PROTEIN APPD"/>
    <property type="match status" value="1"/>
</dbReference>
<dbReference type="FunFam" id="3.40.50.300:FF:000016">
    <property type="entry name" value="Oligopeptide ABC transporter ATP-binding component"/>
    <property type="match status" value="1"/>
</dbReference>
<feature type="domain" description="ABC transporter" evidence="7">
    <location>
        <begin position="1"/>
        <end position="231"/>
    </location>
</feature>
<name>A0A381XK16_9ZZZZ</name>
<dbReference type="GO" id="GO:0005886">
    <property type="term" value="C:plasma membrane"/>
    <property type="evidence" value="ECO:0007669"/>
    <property type="project" value="UniProtKB-SubCell"/>
</dbReference>
<evidence type="ECO:0000256" key="6">
    <source>
        <dbReference type="ARBA" id="ARBA00023136"/>
    </source>
</evidence>
<keyword evidence="2" id="KW-0813">Transport</keyword>
<dbReference type="Pfam" id="PF08352">
    <property type="entry name" value="oligo_HPY"/>
    <property type="match status" value="1"/>
</dbReference>
<dbReference type="NCBIfam" id="TIGR01727">
    <property type="entry name" value="oligo_HPY"/>
    <property type="match status" value="1"/>
</dbReference>
<evidence type="ECO:0000256" key="5">
    <source>
        <dbReference type="ARBA" id="ARBA00022840"/>
    </source>
</evidence>